<dbReference type="Gene3D" id="3.40.50.300">
    <property type="entry name" value="P-loop containing nucleotide triphosphate hydrolases"/>
    <property type="match status" value="3"/>
</dbReference>
<evidence type="ECO:0000313" key="18">
    <source>
        <dbReference type="EMBL" id="HJH24561.1"/>
    </source>
</evidence>
<keyword evidence="21" id="KW-1185">Reference proteome</keyword>
<feature type="binding site" evidence="15">
    <location>
        <begin position="26"/>
        <end position="33"/>
    </location>
    <ligand>
        <name>ATP</name>
        <dbReference type="ChEBI" id="CHEBI:30616"/>
    </ligand>
</feature>
<dbReference type="GO" id="GO:0000725">
    <property type="term" value="P:recombinational repair"/>
    <property type="evidence" value="ECO:0007669"/>
    <property type="project" value="TreeGrafter"/>
</dbReference>
<evidence type="ECO:0000256" key="13">
    <source>
        <dbReference type="ARBA" id="ARBA00034923"/>
    </source>
</evidence>
<keyword evidence="7 15" id="KW-0067">ATP-binding</keyword>
<gene>
    <name evidence="19" type="ORF">GGR41_000905</name>
    <name evidence="18" type="ORF">K8U84_08410</name>
</gene>
<keyword evidence="4 15" id="KW-0378">Hydrolase</keyword>
<dbReference type="InterPro" id="IPR014016">
    <property type="entry name" value="UvrD-like_ATP-bd"/>
</dbReference>
<evidence type="ECO:0000256" key="2">
    <source>
        <dbReference type="ARBA" id="ARBA00022741"/>
    </source>
</evidence>
<dbReference type="Gene3D" id="1.10.486.10">
    <property type="entry name" value="PCRA, domain 4"/>
    <property type="match status" value="1"/>
</dbReference>
<dbReference type="EMBL" id="JAATIZ010000002">
    <property type="protein sequence ID" value="NJB64676.1"/>
    <property type="molecule type" value="Genomic_DNA"/>
</dbReference>
<evidence type="ECO:0000256" key="5">
    <source>
        <dbReference type="ARBA" id="ARBA00022806"/>
    </source>
</evidence>
<dbReference type="InterPro" id="IPR011335">
    <property type="entry name" value="Restrct_endonuc-II-like"/>
</dbReference>
<comment type="caution">
    <text evidence="18">The sequence shown here is derived from an EMBL/GenBank/DDBJ whole genome shotgun (WGS) entry which is preliminary data.</text>
</comment>
<dbReference type="AlphaFoldDB" id="A0A9D3ABB9"/>
<evidence type="ECO:0000259" key="17">
    <source>
        <dbReference type="PROSITE" id="PS51217"/>
    </source>
</evidence>
<evidence type="ECO:0000256" key="3">
    <source>
        <dbReference type="ARBA" id="ARBA00022763"/>
    </source>
</evidence>
<dbReference type="PANTHER" id="PTHR11070">
    <property type="entry name" value="UVRD / RECB / PCRA DNA HELICASE FAMILY MEMBER"/>
    <property type="match status" value="1"/>
</dbReference>
<feature type="domain" description="UvrD-like helicase ATP-binding" evidence="16">
    <location>
        <begin position="5"/>
        <end position="487"/>
    </location>
</feature>
<evidence type="ECO:0000256" key="1">
    <source>
        <dbReference type="ARBA" id="ARBA00022722"/>
    </source>
</evidence>
<dbReference type="Pfam" id="PF12705">
    <property type="entry name" value="PDDEXK_1"/>
    <property type="match status" value="1"/>
</dbReference>
<keyword evidence="9" id="KW-0234">DNA repair</keyword>
<sequence length="1108" mass="124421">MSLTKPSDYLIREAAVNPTRSFLVQAPAGSGKTELLTDRILALLALVQKPEEIVAITFTRAAAAEMHARVIEKLQAAQQPEPEEAYKKQSWHLARAALAHDTQQGWNLLEHPARLSIRTIDSLCAHLVRAMPVLSGLGGVPEVSDQADALYLQAARHTIARADQEPDVAQVIKHLGVNLVDVEALLVNMLAIRDQWLPTLSRAGSIDQLQTYLEDLVVEQLERLENALPLGWQDELRDCAVYAHHNLLAEGKKGYPALADWTAADPLLPIPEHVTRWQGLIDFLLTSTPPRVPRKPRGISKTCGFPAGGNANLNQRMKDWAATYDDTAPWLEPLLAIQHLQADYSTAQTQLLEQLTRTLLLAVAELRLAFIESGQVDFIEIAQRALDALGYEQQPSELLLRLDRSISHLLVDEFQDTSLNQIRLLERLTSGWTAEDGRTVFLVGDPMQSIYRFRKAEVGLFLQVQREQRLGDVELRAVALTNNFRSAANLVHWVNELGAHLFPLQPDSELGAVTYNPSEAFHEEKEQSIVQVHPFIYQRHQEGVMNAEQAREAAQQRVIALCQTALAQFKDSAKPVAVLVRARTHLGPLIQALQQAGIPTKAVDIDSLHSRPVVQDIVQLVRALKHPGDRLAWLSLLRAPLCGLRLTSLHRLCGHHRTATIPHLIEEADPQQWEADEWERLQHVANVLLDRSQQSGALPFAACVEHCWLRLGGEQIYGSPNEKADAENVFRLLEQLAPYGDLDLDVFEEKIQRLFAVAQNATQAVEVMTIHKSKGLEFESVILYDLNRDAARDKEPLLGIEQSHGRLYVGMVKASDAPQRDPLSLFIADREKKRAEFEMQRLLYVAVTRARHQLHLVGVVEQNVVKEELVVRSRSLLHLLWPQVEAAFNAATPEIAPVAAHRRGTAPHHQLVRVQQLTELPYVRPRHVPSGSNHWQWNEEPFKEAAIGTVAHAWLERIGREGRAAWGSDRIEASTGVMRRQLLRAGFALNEVDEAVAVIRDTLLRTLSSTKGQWLLDVAKAYREWTLLDAEGRVSIIDLAISQEDQWLIVDFKTGQPHPGQSDADFLTVMKERYAAQLRRYCDQVTAFDGRQAQAALYFPRADLWCEI</sequence>
<evidence type="ECO:0000313" key="21">
    <source>
        <dbReference type="Proteomes" id="UP000783934"/>
    </source>
</evidence>
<dbReference type="GO" id="GO:0005524">
    <property type="term" value="F:ATP binding"/>
    <property type="evidence" value="ECO:0007669"/>
    <property type="project" value="UniProtKB-UniRule"/>
</dbReference>
<keyword evidence="1" id="KW-0540">Nuclease</keyword>
<dbReference type="Gene3D" id="3.90.320.10">
    <property type="match status" value="1"/>
</dbReference>
<proteinExistence type="predicted"/>
<dbReference type="Pfam" id="PF13361">
    <property type="entry name" value="UvrD_C"/>
    <property type="match status" value="2"/>
</dbReference>
<dbReference type="EMBL" id="DYTQ01000097">
    <property type="protein sequence ID" value="HJH24561.1"/>
    <property type="molecule type" value="Genomic_DNA"/>
</dbReference>
<dbReference type="InterPro" id="IPR000212">
    <property type="entry name" value="DNA_helicase_UvrD/REP"/>
</dbReference>
<dbReference type="SUPFAM" id="SSF52540">
    <property type="entry name" value="P-loop containing nucleoside triphosphate hydrolases"/>
    <property type="match status" value="1"/>
</dbReference>
<evidence type="ECO:0000256" key="9">
    <source>
        <dbReference type="ARBA" id="ARBA00023204"/>
    </source>
</evidence>
<organism evidence="18 20">
    <name type="scientific">Paenalcaligenes hominis</name>
    <dbReference type="NCBI Taxonomy" id="643674"/>
    <lineage>
        <taxon>Bacteria</taxon>
        <taxon>Pseudomonadati</taxon>
        <taxon>Pseudomonadota</taxon>
        <taxon>Betaproteobacteria</taxon>
        <taxon>Burkholderiales</taxon>
        <taxon>Alcaligenaceae</taxon>
        <taxon>Paenalcaligenes</taxon>
    </lineage>
</organism>
<evidence type="ECO:0000256" key="14">
    <source>
        <dbReference type="ARBA" id="ARBA00048988"/>
    </source>
</evidence>
<dbReference type="RefSeq" id="WP_167660854.1">
    <property type="nucleotide sequence ID" value="NZ_BMCQ01000001.1"/>
</dbReference>
<dbReference type="GO" id="GO:0043138">
    <property type="term" value="F:3'-5' DNA helicase activity"/>
    <property type="evidence" value="ECO:0007669"/>
    <property type="project" value="UniProtKB-EC"/>
</dbReference>
<dbReference type="InterPro" id="IPR011604">
    <property type="entry name" value="PDDEXK-like_dom_sf"/>
</dbReference>
<feature type="domain" description="UvrD-like helicase C-terminal" evidence="17">
    <location>
        <begin position="482"/>
        <end position="775"/>
    </location>
</feature>
<dbReference type="PANTHER" id="PTHR11070:SF2">
    <property type="entry name" value="ATP-DEPENDENT DNA HELICASE SRS2"/>
    <property type="match status" value="1"/>
</dbReference>
<keyword evidence="10" id="KW-0413">Isomerase</keyword>
<reference evidence="18" key="3">
    <citation type="submission" date="2021-09" db="EMBL/GenBank/DDBJ databases">
        <authorList>
            <person name="Gilroy R."/>
        </authorList>
    </citation>
    <scope>NUCLEOTIDE SEQUENCE</scope>
    <source>
        <strain evidence="18">CHK175-13533</strain>
    </source>
</reference>
<dbReference type="InterPro" id="IPR027417">
    <property type="entry name" value="P-loop_NTPase"/>
</dbReference>
<dbReference type="PROSITE" id="PS51198">
    <property type="entry name" value="UVRD_HELICASE_ATP_BIND"/>
    <property type="match status" value="1"/>
</dbReference>
<evidence type="ECO:0000256" key="11">
    <source>
        <dbReference type="ARBA" id="ARBA00034617"/>
    </source>
</evidence>
<keyword evidence="6" id="KW-0269">Exonuclease</keyword>
<keyword evidence="2 15" id="KW-0547">Nucleotide-binding</keyword>
<evidence type="ECO:0000256" key="15">
    <source>
        <dbReference type="PROSITE-ProRule" id="PRU00560"/>
    </source>
</evidence>
<dbReference type="GO" id="GO:0005829">
    <property type="term" value="C:cytosol"/>
    <property type="evidence" value="ECO:0007669"/>
    <property type="project" value="TreeGrafter"/>
</dbReference>
<keyword evidence="3" id="KW-0227">DNA damage</keyword>
<reference evidence="18" key="2">
    <citation type="journal article" date="2021" name="PeerJ">
        <title>Extensive microbial diversity within the chicken gut microbiome revealed by metagenomics and culture.</title>
        <authorList>
            <person name="Gilroy R."/>
            <person name="Ravi A."/>
            <person name="Getino M."/>
            <person name="Pursley I."/>
            <person name="Horton D.L."/>
            <person name="Alikhan N.F."/>
            <person name="Baker D."/>
            <person name="Gharbi K."/>
            <person name="Hall N."/>
            <person name="Watson M."/>
            <person name="Adriaenssens E.M."/>
            <person name="Foster-Nyarko E."/>
            <person name="Jarju S."/>
            <person name="Secka A."/>
            <person name="Antonio M."/>
            <person name="Oren A."/>
            <person name="Chaudhuri R.R."/>
            <person name="La Ragione R."/>
            <person name="Hildebrand F."/>
            <person name="Pallen M.J."/>
        </authorList>
    </citation>
    <scope>NUCLEOTIDE SEQUENCE</scope>
    <source>
        <strain evidence="18">CHK175-13533</strain>
    </source>
</reference>
<evidence type="ECO:0000256" key="4">
    <source>
        <dbReference type="ARBA" id="ARBA00022801"/>
    </source>
</evidence>
<name>A0A9D3ABB9_9BURK</name>
<dbReference type="EC" id="5.6.2.4" evidence="12"/>
<dbReference type="Pfam" id="PF00580">
    <property type="entry name" value="UvrD-helicase"/>
    <property type="match status" value="1"/>
</dbReference>
<dbReference type="Proteomes" id="UP000783934">
    <property type="component" value="Unassembled WGS sequence"/>
</dbReference>
<evidence type="ECO:0000256" key="12">
    <source>
        <dbReference type="ARBA" id="ARBA00034808"/>
    </source>
</evidence>
<evidence type="ECO:0000313" key="20">
    <source>
        <dbReference type="Proteomes" id="UP000700248"/>
    </source>
</evidence>
<dbReference type="Proteomes" id="UP000700248">
    <property type="component" value="Unassembled WGS sequence"/>
</dbReference>
<evidence type="ECO:0000313" key="19">
    <source>
        <dbReference type="EMBL" id="NJB64676.1"/>
    </source>
</evidence>
<accession>A0A9D3ABB9</accession>
<evidence type="ECO:0000256" key="6">
    <source>
        <dbReference type="ARBA" id="ARBA00022839"/>
    </source>
</evidence>
<evidence type="ECO:0000256" key="8">
    <source>
        <dbReference type="ARBA" id="ARBA00023125"/>
    </source>
</evidence>
<dbReference type="GO" id="GO:0003677">
    <property type="term" value="F:DNA binding"/>
    <property type="evidence" value="ECO:0007669"/>
    <property type="project" value="UniProtKB-KW"/>
</dbReference>
<dbReference type="GO" id="GO:0004527">
    <property type="term" value="F:exonuclease activity"/>
    <property type="evidence" value="ECO:0007669"/>
    <property type="project" value="UniProtKB-KW"/>
</dbReference>
<dbReference type="SUPFAM" id="SSF52980">
    <property type="entry name" value="Restriction endonuclease-like"/>
    <property type="match status" value="1"/>
</dbReference>
<dbReference type="PROSITE" id="PS51217">
    <property type="entry name" value="UVRD_HELICASE_CTER"/>
    <property type="match status" value="1"/>
</dbReference>
<keyword evidence="5 15" id="KW-0347">Helicase</keyword>
<evidence type="ECO:0000256" key="7">
    <source>
        <dbReference type="ARBA" id="ARBA00022840"/>
    </source>
</evidence>
<dbReference type="InterPro" id="IPR038726">
    <property type="entry name" value="PDDEXK_AddAB-type"/>
</dbReference>
<protein>
    <recommendedName>
        <fullName evidence="12">DNA 3'-5' helicase</fullName>
        <ecNumber evidence="12">5.6.2.4</ecNumber>
    </recommendedName>
    <alternativeName>
        <fullName evidence="13">DNA 3'-5' helicase II</fullName>
    </alternativeName>
</protein>
<keyword evidence="8" id="KW-0238">DNA-binding</keyword>
<comment type="catalytic activity">
    <reaction evidence="14">
        <text>ATP + H2O = ADP + phosphate + H(+)</text>
        <dbReference type="Rhea" id="RHEA:13065"/>
        <dbReference type="ChEBI" id="CHEBI:15377"/>
        <dbReference type="ChEBI" id="CHEBI:15378"/>
        <dbReference type="ChEBI" id="CHEBI:30616"/>
        <dbReference type="ChEBI" id="CHEBI:43474"/>
        <dbReference type="ChEBI" id="CHEBI:456216"/>
        <dbReference type="EC" id="5.6.2.4"/>
    </reaction>
</comment>
<evidence type="ECO:0000256" key="10">
    <source>
        <dbReference type="ARBA" id="ARBA00023235"/>
    </source>
</evidence>
<comment type="catalytic activity">
    <reaction evidence="11">
        <text>Couples ATP hydrolysis with the unwinding of duplex DNA by translocating in the 3'-5' direction.</text>
        <dbReference type="EC" id="5.6.2.4"/>
    </reaction>
</comment>
<evidence type="ECO:0000259" key="16">
    <source>
        <dbReference type="PROSITE" id="PS51198"/>
    </source>
</evidence>
<dbReference type="InterPro" id="IPR014017">
    <property type="entry name" value="DNA_helicase_UvrD-like_C"/>
</dbReference>
<dbReference type="GO" id="GO:0033202">
    <property type="term" value="C:DNA helicase complex"/>
    <property type="evidence" value="ECO:0007669"/>
    <property type="project" value="TreeGrafter"/>
</dbReference>
<reference evidence="19 21" key="1">
    <citation type="submission" date="2020-03" db="EMBL/GenBank/DDBJ databases">
        <title>Genomic Encyclopedia of Type Strains, Phase IV (KMG-IV): sequencing the most valuable type-strain genomes for metagenomic binning, comparative biology and taxonomic classification.</title>
        <authorList>
            <person name="Goeker M."/>
        </authorList>
    </citation>
    <scope>NUCLEOTIDE SEQUENCE [LARGE SCALE GENOMIC DNA]</scope>
    <source>
        <strain evidence="19 21">DSM 26613</strain>
    </source>
</reference>